<keyword evidence="1" id="KW-1133">Transmembrane helix</keyword>
<dbReference type="Pfam" id="PF01569">
    <property type="entry name" value="PAP2"/>
    <property type="match status" value="1"/>
</dbReference>
<gene>
    <name evidence="3" type="ORF">WMO62_03735</name>
</gene>
<keyword evidence="4" id="KW-1185">Reference proteome</keyword>
<dbReference type="InterPro" id="IPR036938">
    <property type="entry name" value="PAP2/HPO_sf"/>
</dbReference>
<sequence>MLARFKGLKEKYPYYWVSLYFVFYMIWFAWVESRANLPYHVIHFSLDDYIPFYEYFVIPYILWFGYIAVVYLWLFFHDKSAFFKYIAVIYTGMTLFLIISTIYPNGHLLRPTEFSRNNIFIRLVCFIYWADTSTNILPSIHVFNSIAAHVAVMNAPELRNKKWTVRGSLILCVSIILSTMFIKQHSCIDVMLGILLGILMNYAVYRTSFLVKAHDFIGKLVRENRDLSPSLSRDVHSTAKDAEI</sequence>
<dbReference type="InterPro" id="IPR000326">
    <property type="entry name" value="PAP2/HPO"/>
</dbReference>
<evidence type="ECO:0000313" key="4">
    <source>
        <dbReference type="Proteomes" id="UP001470288"/>
    </source>
</evidence>
<feature type="transmembrane region" description="Helical" evidence="1">
    <location>
        <begin position="163"/>
        <end position="182"/>
    </location>
</feature>
<evidence type="ECO:0000313" key="3">
    <source>
        <dbReference type="EMBL" id="MEQ2577955.1"/>
    </source>
</evidence>
<dbReference type="EMBL" id="JBBMFC010000005">
    <property type="protein sequence ID" value="MEQ2577955.1"/>
    <property type="molecule type" value="Genomic_DNA"/>
</dbReference>
<feature type="transmembrane region" description="Helical" evidence="1">
    <location>
        <begin position="188"/>
        <end position="205"/>
    </location>
</feature>
<name>A0ABV1HZF9_9FIRM</name>
<feature type="domain" description="Phosphatidic acid phosphatase type 2/haloperoxidase" evidence="2">
    <location>
        <begin position="128"/>
        <end position="208"/>
    </location>
</feature>
<protein>
    <submittedName>
        <fullName evidence="3">Phosphatase PAP2 family protein</fullName>
    </submittedName>
</protein>
<dbReference type="SUPFAM" id="SSF48317">
    <property type="entry name" value="Acid phosphatase/Vanadium-dependent haloperoxidase"/>
    <property type="match status" value="1"/>
</dbReference>
<dbReference type="Proteomes" id="UP001470288">
    <property type="component" value="Unassembled WGS sequence"/>
</dbReference>
<feature type="transmembrane region" description="Helical" evidence="1">
    <location>
        <begin position="82"/>
        <end position="103"/>
    </location>
</feature>
<accession>A0ABV1HZF9</accession>
<evidence type="ECO:0000256" key="1">
    <source>
        <dbReference type="SAM" id="Phobius"/>
    </source>
</evidence>
<organism evidence="3 4">
    <name type="scientific">Hominiventricola aquisgranensis</name>
    <dbReference type="NCBI Taxonomy" id="3133164"/>
    <lineage>
        <taxon>Bacteria</taxon>
        <taxon>Bacillati</taxon>
        <taxon>Bacillota</taxon>
        <taxon>Clostridia</taxon>
        <taxon>Lachnospirales</taxon>
        <taxon>Lachnospiraceae</taxon>
        <taxon>Hominiventricola</taxon>
    </lineage>
</organism>
<reference evidence="3 4" key="1">
    <citation type="submission" date="2024-03" db="EMBL/GenBank/DDBJ databases">
        <title>Human intestinal bacterial collection.</title>
        <authorList>
            <person name="Pauvert C."/>
            <person name="Hitch T.C.A."/>
            <person name="Clavel T."/>
        </authorList>
    </citation>
    <scope>NUCLEOTIDE SEQUENCE [LARGE SCALE GENOMIC DNA]</scope>
    <source>
        <strain evidence="3 4">CLA-AA-H78B</strain>
    </source>
</reference>
<feature type="transmembrane region" description="Helical" evidence="1">
    <location>
        <begin position="12"/>
        <end position="30"/>
    </location>
</feature>
<comment type="caution">
    <text evidence="3">The sequence shown here is derived from an EMBL/GenBank/DDBJ whole genome shotgun (WGS) entry which is preliminary data.</text>
</comment>
<keyword evidence="1" id="KW-0472">Membrane</keyword>
<proteinExistence type="predicted"/>
<feature type="transmembrane region" description="Helical" evidence="1">
    <location>
        <begin position="119"/>
        <end position="143"/>
    </location>
</feature>
<dbReference type="RefSeq" id="WP_349143849.1">
    <property type="nucleotide sequence ID" value="NZ_JBBMFC010000005.1"/>
</dbReference>
<keyword evidence="1" id="KW-0812">Transmembrane</keyword>
<feature type="transmembrane region" description="Helical" evidence="1">
    <location>
        <begin position="50"/>
        <end position="75"/>
    </location>
</feature>
<evidence type="ECO:0000259" key="2">
    <source>
        <dbReference type="Pfam" id="PF01569"/>
    </source>
</evidence>